<sequence length="263" mass="28723">QLQQDTHLVFTPQLSSLDSCALLSPSLFACGDSRGLVSLYSTLKKKPLASQLLHARQRSSYPLLFPPSSSSSSSCSDTHQPDKKEEEKTKEAMMKMIWRNGKKDLSSERKAGEKSHSSSSVLAGGGVSSLVALRQSDVFFTGSESGNISMWSITGRAQRTGGEEEEKNGLAKKKKNRFHNDEEDMNGGRKKPSSSSNFSESVGLYQTSQGFDFPHGGVVAGLAVSPSERFLIAAISKESRFGRWIVEKDVRNGIALIELEKED</sequence>
<dbReference type="GO" id="GO:0032040">
    <property type="term" value="C:small-subunit processome"/>
    <property type="evidence" value="ECO:0007669"/>
    <property type="project" value="TreeGrafter"/>
</dbReference>
<dbReference type="VEuPathDB" id="ToxoDB:CSUI_005860"/>
<feature type="region of interest" description="Disordered" evidence="1">
    <location>
        <begin position="65"/>
        <end position="90"/>
    </location>
</feature>
<dbReference type="AlphaFoldDB" id="A0A2C6KSC5"/>
<dbReference type="SUPFAM" id="SSF50978">
    <property type="entry name" value="WD40 repeat-like"/>
    <property type="match status" value="1"/>
</dbReference>
<dbReference type="PANTHER" id="PTHR19865:SF1">
    <property type="entry name" value="WD_REPEATS_REGION DOMAIN-CONTAINING PROTEIN"/>
    <property type="match status" value="1"/>
</dbReference>
<gene>
    <name evidence="2" type="ORF">CSUI_005860</name>
</gene>
<dbReference type="Proteomes" id="UP000221165">
    <property type="component" value="Unassembled WGS sequence"/>
</dbReference>
<accession>A0A2C6KSC5</accession>
<feature type="compositionally biased region" description="Basic and acidic residues" evidence="1">
    <location>
        <begin position="79"/>
        <end position="90"/>
    </location>
</feature>
<keyword evidence="3" id="KW-1185">Reference proteome</keyword>
<name>A0A2C6KSC5_9APIC</name>
<dbReference type="Gene3D" id="2.130.10.10">
    <property type="entry name" value="YVTN repeat-like/Quinoprotein amine dehydrogenase"/>
    <property type="match status" value="1"/>
</dbReference>
<dbReference type="GO" id="GO:0034511">
    <property type="term" value="F:U3 snoRNA binding"/>
    <property type="evidence" value="ECO:0007669"/>
    <property type="project" value="InterPro"/>
</dbReference>
<proteinExistence type="predicted"/>
<dbReference type="PANTHER" id="PTHR19865">
    <property type="entry name" value="U3 SMALL NUCLEOLAR RNA INTERACTING PROTEIN 2"/>
    <property type="match status" value="1"/>
</dbReference>
<comment type="caution">
    <text evidence="2">The sequence shown here is derived from an EMBL/GenBank/DDBJ whole genome shotgun (WGS) entry which is preliminary data.</text>
</comment>
<feature type="compositionally biased region" description="Low complexity" evidence="1">
    <location>
        <begin position="65"/>
        <end position="76"/>
    </location>
</feature>
<feature type="compositionally biased region" description="Basic and acidic residues" evidence="1">
    <location>
        <begin position="103"/>
        <end position="116"/>
    </location>
</feature>
<evidence type="ECO:0000313" key="3">
    <source>
        <dbReference type="Proteomes" id="UP000221165"/>
    </source>
</evidence>
<dbReference type="RefSeq" id="XP_067921997.1">
    <property type="nucleotide sequence ID" value="XM_068066027.1"/>
</dbReference>
<dbReference type="InterPro" id="IPR039241">
    <property type="entry name" value="Rrp9-like"/>
</dbReference>
<feature type="region of interest" description="Disordered" evidence="1">
    <location>
        <begin position="103"/>
        <end position="122"/>
    </location>
</feature>
<dbReference type="EMBL" id="MIGC01002879">
    <property type="protein sequence ID" value="PHJ20307.1"/>
    <property type="molecule type" value="Genomic_DNA"/>
</dbReference>
<evidence type="ECO:0000313" key="2">
    <source>
        <dbReference type="EMBL" id="PHJ20307.1"/>
    </source>
</evidence>
<dbReference type="InterPro" id="IPR015943">
    <property type="entry name" value="WD40/YVTN_repeat-like_dom_sf"/>
</dbReference>
<dbReference type="InterPro" id="IPR036322">
    <property type="entry name" value="WD40_repeat_dom_sf"/>
</dbReference>
<organism evidence="2 3">
    <name type="scientific">Cystoisospora suis</name>
    <dbReference type="NCBI Taxonomy" id="483139"/>
    <lineage>
        <taxon>Eukaryota</taxon>
        <taxon>Sar</taxon>
        <taxon>Alveolata</taxon>
        <taxon>Apicomplexa</taxon>
        <taxon>Conoidasida</taxon>
        <taxon>Coccidia</taxon>
        <taxon>Eucoccidiorida</taxon>
        <taxon>Eimeriorina</taxon>
        <taxon>Sarcocystidae</taxon>
        <taxon>Cystoisospora</taxon>
    </lineage>
</organism>
<evidence type="ECO:0000256" key="1">
    <source>
        <dbReference type="SAM" id="MobiDB-lite"/>
    </source>
</evidence>
<feature type="region of interest" description="Disordered" evidence="1">
    <location>
        <begin position="157"/>
        <end position="200"/>
    </location>
</feature>
<reference evidence="2 3" key="1">
    <citation type="journal article" date="2017" name="Int. J. Parasitol.">
        <title>The genome of the protozoan parasite Cystoisospora suis and a reverse vaccinology approach to identify vaccine candidates.</title>
        <authorList>
            <person name="Palmieri N."/>
            <person name="Shrestha A."/>
            <person name="Ruttkowski B."/>
            <person name="Beck T."/>
            <person name="Vogl C."/>
            <person name="Tomley F."/>
            <person name="Blake D.P."/>
            <person name="Joachim A."/>
        </authorList>
    </citation>
    <scope>NUCLEOTIDE SEQUENCE [LARGE SCALE GENOMIC DNA]</scope>
    <source>
        <strain evidence="2 3">Wien I</strain>
    </source>
</reference>
<protein>
    <submittedName>
        <fullName evidence="2">Wd g-beta repeat-containing protein</fullName>
    </submittedName>
</protein>
<feature type="non-terminal residue" evidence="2">
    <location>
        <position position="1"/>
    </location>
</feature>
<dbReference type="OrthoDB" id="1068471at2759"/>
<dbReference type="GeneID" id="94429238"/>